<dbReference type="InterPro" id="IPR006311">
    <property type="entry name" value="TAT_signal"/>
</dbReference>
<keyword evidence="2" id="KW-0813">Transport</keyword>
<gene>
    <name evidence="5" type="ORF">NWE54_06860</name>
</gene>
<accession>A0A9E7ZWJ3</accession>
<dbReference type="GO" id="GO:0005576">
    <property type="term" value="C:extracellular region"/>
    <property type="evidence" value="ECO:0007669"/>
    <property type="project" value="TreeGrafter"/>
</dbReference>
<evidence type="ECO:0000259" key="4">
    <source>
        <dbReference type="SMART" id="SM00062"/>
    </source>
</evidence>
<evidence type="ECO:0000256" key="1">
    <source>
        <dbReference type="ARBA" id="ARBA00010333"/>
    </source>
</evidence>
<dbReference type="GO" id="GO:0030288">
    <property type="term" value="C:outer membrane-bounded periplasmic space"/>
    <property type="evidence" value="ECO:0007669"/>
    <property type="project" value="TreeGrafter"/>
</dbReference>
<organism evidence="5">
    <name type="scientific">Bosea sp. NBC_00436</name>
    <dbReference type="NCBI Taxonomy" id="2969620"/>
    <lineage>
        <taxon>Bacteria</taxon>
        <taxon>Pseudomonadati</taxon>
        <taxon>Pseudomonadota</taxon>
        <taxon>Alphaproteobacteria</taxon>
        <taxon>Hyphomicrobiales</taxon>
        <taxon>Boseaceae</taxon>
        <taxon>Bosea</taxon>
    </lineage>
</organism>
<dbReference type="AlphaFoldDB" id="A0A9E7ZWJ3"/>
<dbReference type="EMBL" id="CP102774">
    <property type="protein sequence ID" value="UZF88502.1"/>
    <property type="molecule type" value="Genomic_DNA"/>
</dbReference>
<dbReference type="PANTHER" id="PTHR30085">
    <property type="entry name" value="AMINO ACID ABC TRANSPORTER PERMEASE"/>
    <property type="match status" value="1"/>
</dbReference>
<dbReference type="PROSITE" id="PS51318">
    <property type="entry name" value="TAT"/>
    <property type="match status" value="1"/>
</dbReference>
<proteinExistence type="inferred from homology"/>
<dbReference type="GO" id="GO:0006865">
    <property type="term" value="P:amino acid transport"/>
    <property type="evidence" value="ECO:0007669"/>
    <property type="project" value="TreeGrafter"/>
</dbReference>
<evidence type="ECO:0000256" key="2">
    <source>
        <dbReference type="ARBA" id="ARBA00022448"/>
    </source>
</evidence>
<dbReference type="PANTHER" id="PTHR30085:SF6">
    <property type="entry name" value="ABC TRANSPORTER GLUTAMINE-BINDING PROTEIN GLNH"/>
    <property type="match status" value="1"/>
</dbReference>
<dbReference type="InterPro" id="IPR001638">
    <property type="entry name" value="Solute-binding_3/MltF_N"/>
</dbReference>
<reference evidence="5" key="1">
    <citation type="submission" date="2022-08" db="EMBL/GenBank/DDBJ databases">
        <title>Complete Genome Sequences of 2 Bosea sp. soil isolates.</title>
        <authorList>
            <person name="Alvarez Arevalo M."/>
            <person name="Sterndorff E.B."/>
            <person name="Faurdal D."/>
            <person name="Joergensen T.S."/>
            <person name="Weber T."/>
        </authorList>
    </citation>
    <scope>NUCLEOTIDE SEQUENCE</scope>
    <source>
        <strain evidence="5">NBC_00436</strain>
    </source>
</reference>
<evidence type="ECO:0000256" key="3">
    <source>
        <dbReference type="ARBA" id="ARBA00022729"/>
    </source>
</evidence>
<dbReference type="Pfam" id="PF00497">
    <property type="entry name" value="SBP_bac_3"/>
    <property type="match status" value="1"/>
</dbReference>
<sequence length="290" mass="31510">MSETDEGKRLLLKGGLVGGLALAAAASTAREAAAQSAPNSLLRTVLDRGKLIVGTGSTNAPWHFEDEKGQLVGMDITMGRILAKGLFDDASKVEFVRQDAAQRIPNINTGKVDIVIQFMTMSPARAQLIAFSRPYYVEGIALLTRPDSEKKGFDALLKAGSSARVSILQNVDAEDSVKKVLPQATVMQLDSQANVILALDSKRADAAAVDLSTVWWLAKRHPDKYADAGKSWNTMLYGAGMKQGDPDWVRFVNTTFEIAIFGHQNELYDAAVKDYFGAEPPQRQPGLPRF</sequence>
<protein>
    <submittedName>
        <fullName evidence="5">Transporter substrate-binding domain-containing protein</fullName>
    </submittedName>
</protein>
<dbReference type="InterPro" id="IPR051455">
    <property type="entry name" value="Bact_solute-bind_prot3"/>
</dbReference>
<dbReference type="SUPFAM" id="SSF53850">
    <property type="entry name" value="Periplasmic binding protein-like II"/>
    <property type="match status" value="1"/>
</dbReference>
<dbReference type="Gene3D" id="3.40.190.10">
    <property type="entry name" value="Periplasmic binding protein-like II"/>
    <property type="match status" value="2"/>
</dbReference>
<evidence type="ECO:0000313" key="5">
    <source>
        <dbReference type="EMBL" id="UZF88502.1"/>
    </source>
</evidence>
<dbReference type="SMART" id="SM00062">
    <property type="entry name" value="PBPb"/>
    <property type="match status" value="1"/>
</dbReference>
<feature type="domain" description="Solute-binding protein family 3/N-terminal" evidence="4">
    <location>
        <begin position="50"/>
        <end position="279"/>
    </location>
</feature>
<keyword evidence="3" id="KW-0732">Signal</keyword>
<name>A0A9E7ZWJ3_9HYPH</name>
<comment type="similarity">
    <text evidence="1">Belongs to the bacterial solute-binding protein 3 family.</text>
</comment>